<protein>
    <submittedName>
        <fullName evidence="10">Unannotated protein</fullName>
    </submittedName>
</protein>
<feature type="domain" description="ABC transmembrane type-1" evidence="9">
    <location>
        <begin position="319"/>
        <end position="511"/>
    </location>
</feature>
<dbReference type="Gene3D" id="1.10.3720.10">
    <property type="entry name" value="MetI-like"/>
    <property type="match status" value="2"/>
</dbReference>
<evidence type="ECO:0000313" key="10">
    <source>
        <dbReference type="EMBL" id="CAB4657998.1"/>
    </source>
</evidence>
<dbReference type="PROSITE" id="PS50928">
    <property type="entry name" value="ABC_TM1"/>
    <property type="match status" value="2"/>
</dbReference>
<proteinExistence type="predicted"/>
<keyword evidence="4" id="KW-0997">Cell inner membrane</keyword>
<evidence type="ECO:0000259" key="9">
    <source>
        <dbReference type="PROSITE" id="PS50928"/>
    </source>
</evidence>
<dbReference type="InterPro" id="IPR035906">
    <property type="entry name" value="MetI-like_sf"/>
</dbReference>
<evidence type="ECO:0000256" key="5">
    <source>
        <dbReference type="ARBA" id="ARBA00022692"/>
    </source>
</evidence>
<evidence type="ECO:0000256" key="8">
    <source>
        <dbReference type="SAM" id="Phobius"/>
    </source>
</evidence>
<feature type="transmembrane region" description="Helical" evidence="8">
    <location>
        <begin position="325"/>
        <end position="346"/>
    </location>
</feature>
<dbReference type="CDD" id="cd06261">
    <property type="entry name" value="TM_PBP2"/>
    <property type="match status" value="2"/>
</dbReference>
<name>A0A6J6L9V4_9ZZZZ</name>
<accession>A0A6J6L9V4</accession>
<keyword evidence="6 8" id="KW-1133">Transmembrane helix</keyword>
<feature type="transmembrane region" description="Helical" evidence="8">
    <location>
        <begin position="115"/>
        <end position="136"/>
    </location>
</feature>
<dbReference type="PANTHER" id="PTHR43357">
    <property type="entry name" value="INNER MEMBRANE ABC TRANSPORTER PERMEASE PROTEIN YDCV"/>
    <property type="match status" value="1"/>
</dbReference>
<dbReference type="GO" id="GO:0055085">
    <property type="term" value="P:transmembrane transport"/>
    <property type="evidence" value="ECO:0007669"/>
    <property type="project" value="InterPro"/>
</dbReference>
<feature type="transmembrane region" description="Helical" evidence="8">
    <location>
        <begin position="180"/>
        <end position="200"/>
    </location>
</feature>
<dbReference type="EMBL" id="CAEZWU010000006">
    <property type="protein sequence ID" value="CAB4657998.1"/>
    <property type="molecule type" value="Genomic_DNA"/>
</dbReference>
<feature type="domain" description="ABC transmembrane type-1" evidence="9">
    <location>
        <begin position="53"/>
        <end position="241"/>
    </location>
</feature>
<feature type="transmembrane region" description="Helical" evidence="8">
    <location>
        <begin position="56"/>
        <end position="76"/>
    </location>
</feature>
<evidence type="ECO:0000256" key="3">
    <source>
        <dbReference type="ARBA" id="ARBA00022475"/>
    </source>
</evidence>
<keyword evidence="3" id="KW-1003">Cell membrane</keyword>
<keyword evidence="7 8" id="KW-0472">Membrane</keyword>
<feature type="transmembrane region" description="Helical" evidence="8">
    <location>
        <begin position="88"/>
        <end position="109"/>
    </location>
</feature>
<dbReference type="PANTHER" id="PTHR43357:SF4">
    <property type="entry name" value="INNER MEMBRANE ABC TRANSPORTER PERMEASE PROTEIN YDCV"/>
    <property type="match status" value="1"/>
</dbReference>
<dbReference type="SUPFAM" id="SSF161098">
    <property type="entry name" value="MetI-like"/>
    <property type="match status" value="2"/>
</dbReference>
<dbReference type="InterPro" id="IPR000515">
    <property type="entry name" value="MetI-like"/>
</dbReference>
<gene>
    <name evidence="10" type="ORF">UFOPK2292_00078</name>
</gene>
<evidence type="ECO:0000256" key="6">
    <source>
        <dbReference type="ARBA" id="ARBA00022989"/>
    </source>
</evidence>
<reference evidence="10" key="1">
    <citation type="submission" date="2020-05" db="EMBL/GenBank/DDBJ databases">
        <authorList>
            <person name="Chiriac C."/>
            <person name="Salcher M."/>
            <person name="Ghai R."/>
            <person name="Kavagutti S V."/>
        </authorList>
    </citation>
    <scope>NUCLEOTIDE SEQUENCE</scope>
</reference>
<feature type="transmembrane region" description="Helical" evidence="8">
    <location>
        <begin position="269"/>
        <end position="288"/>
    </location>
</feature>
<feature type="transmembrane region" description="Helical" evidence="8">
    <location>
        <begin position="220"/>
        <end position="240"/>
    </location>
</feature>
<dbReference type="GO" id="GO:0005886">
    <property type="term" value="C:plasma membrane"/>
    <property type="evidence" value="ECO:0007669"/>
    <property type="project" value="UniProtKB-SubCell"/>
</dbReference>
<dbReference type="AlphaFoldDB" id="A0A6J6L9V4"/>
<evidence type="ECO:0000256" key="4">
    <source>
        <dbReference type="ARBA" id="ARBA00022519"/>
    </source>
</evidence>
<evidence type="ECO:0000256" key="1">
    <source>
        <dbReference type="ARBA" id="ARBA00004429"/>
    </source>
</evidence>
<keyword evidence="2" id="KW-0813">Transport</keyword>
<feature type="transmembrane region" description="Helical" evidence="8">
    <location>
        <begin position="353"/>
        <end position="375"/>
    </location>
</feature>
<evidence type="ECO:0000256" key="2">
    <source>
        <dbReference type="ARBA" id="ARBA00022448"/>
    </source>
</evidence>
<feature type="transmembrane region" description="Helical" evidence="8">
    <location>
        <begin position="387"/>
        <end position="404"/>
    </location>
</feature>
<organism evidence="10">
    <name type="scientific">freshwater metagenome</name>
    <dbReference type="NCBI Taxonomy" id="449393"/>
    <lineage>
        <taxon>unclassified sequences</taxon>
        <taxon>metagenomes</taxon>
        <taxon>ecological metagenomes</taxon>
    </lineage>
</organism>
<feature type="transmembrane region" description="Helical" evidence="8">
    <location>
        <begin position="444"/>
        <end position="467"/>
    </location>
</feature>
<dbReference type="Pfam" id="PF00528">
    <property type="entry name" value="BPD_transp_1"/>
    <property type="match status" value="2"/>
</dbReference>
<sequence length="519" mass="56980">MITSYRSTSKWLAVLPVVAMLTFVVAPALNIFIISLNFESFAMLTAQTTRSVVWFTTWQAIISTILVLFFAMPIAAMTANFDFFGRRALISLISVPFILPTVVVGVAFLEILPTSIHHSALAIIIAHIYFNFGLVVRIISSRWQQINPHLDDVARTLGASRIRLFVTVTLPLLKKSLQSAGLLVFLMCFTSYGVIRILGGPARSTIETEIYFRAMQLGDVSGALVLSILQLVVVGVLILLTKQFSTRKSVELSQMVFSRIRKPQTSGQIIVIASVALITAVTVIVPLVSVVRRSILIGQQINFSIWQSIFTDEEIFKSLMTSFKFAVFTIIVSTTIGLFGACAVIYGSERYRVLNLLTALPVVISAVTLGLGLIIMFDVNPIDWRGAWLMMPIAHCLVAIPIVMRMISPTIRDLPNGLRDASQTLGATTWQMWRTIDLRLIKPALVSAAAIACAVSLGEFGASSFLVRRNNETLPLMISRLLGRPGEIIQAQAYAIATLLIVACVAIIGVVDYFGTEKH</sequence>
<evidence type="ECO:0000256" key="7">
    <source>
        <dbReference type="ARBA" id="ARBA00023136"/>
    </source>
</evidence>
<keyword evidence="5 8" id="KW-0812">Transmembrane</keyword>
<comment type="subcellular location">
    <subcellularLocation>
        <location evidence="1">Cell inner membrane</location>
        <topology evidence="1">Multi-pass membrane protein</topology>
    </subcellularLocation>
</comment>
<feature type="transmembrane region" description="Helical" evidence="8">
    <location>
        <begin position="12"/>
        <end position="36"/>
    </location>
</feature>
<feature type="transmembrane region" description="Helical" evidence="8">
    <location>
        <begin position="491"/>
        <end position="514"/>
    </location>
</feature>